<dbReference type="SMART" id="SM00849">
    <property type="entry name" value="Lactamase_B"/>
    <property type="match status" value="1"/>
</dbReference>
<organism evidence="3 4">
    <name type="scientific">Mesorhizobium cantuariense</name>
    <dbReference type="NCBI Taxonomy" id="1300275"/>
    <lineage>
        <taxon>Bacteria</taxon>
        <taxon>Pseudomonadati</taxon>
        <taxon>Pseudomonadota</taxon>
        <taxon>Alphaproteobacteria</taxon>
        <taxon>Hyphomicrobiales</taxon>
        <taxon>Phyllobacteriaceae</taxon>
        <taxon>Mesorhizobium</taxon>
    </lineage>
</organism>
<dbReference type="InterPro" id="IPR050855">
    <property type="entry name" value="NDM-1-like"/>
</dbReference>
<dbReference type="Proteomes" id="UP001595648">
    <property type="component" value="Unassembled WGS sequence"/>
</dbReference>
<feature type="domain" description="Metallo-beta-lactamase" evidence="2">
    <location>
        <begin position="35"/>
        <end position="222"/>
    </location>
</feature>
<evidence type="ECO:0000256" key="1">
    <source>
        <dbReference type="ARBA" id="ARBA00005250"/>
    </source>
</evidence>
<dbReference type="Pfam" id="PF00753">
    <property type="entry name" value="Lactamase_B"/>
    <property type="match status" value="1"/>
</dbReference>
<dbReference type="EMBL" id="JBHRVD010000001">
    <property type="protein sequence ID" value="MFC3322970.1"/>
    <property type="molecule type" value="Genomic_DNA"/>
</dbReference>
<comment type="caution">
    <text evidence="3">The sequence shown here is derived from an EMBL/GenBank/DDBJ whole genome shotgun (WGS) entry which is preliminary data.</text>
</comment>
<dbReference type="PANTHER" id="PTHR42951:SF4">
    <property type="entry name" value="ACYL-COENZYME A THIOESTERASE MBLAC2"/>
    <property type="match status" value="1"/>
</dbReference>
<protein>
    <submittedName>
        <fullName evidence="3">MBL fold metallo-hydrolase</fullName>
    </submittedName>
</protein>
<proteinExistence type="inferred from homology"/>
<reference evidence="4" key="1">
    <citation type="journal article" date="2019" name="Int. J. Syst. Evol. Microbiol.">
        <title>The Global Catalogue of Microorganisms (GCM) 10K type strain sequencing project: providing services to taxonomists for standard genome sequencing and annotation.</title>
        <authorList>
            <consortium name="The Broad Institute Genomics Platform"/>
            <consortium name="The Broad Institute Genome Sequencing Center for Infectious Disease"/>
            <person name="Wu L."/>
            <person name="Ma J."/>
        </authorList>
    </citation>
    <scope>NUCLEOTIDE SEQUENCE [LARGE SCALE GENOMIC DNA]</scope>
    <source>
        <strain evidence="4">ICMP 19515</strain>
    </source>
</reference>
<gene>
    <name evidence="3" type="ORF">ACFOJ9_14420</name>
</gene>
<dbReference type="Gene3D" id="3.60.15.10">
    <property type="entry name" value="Ribonuclease Z/Hydroxyacylglutathione hydrolase-like"/>
    <property type="match status" value="1"/>
</dbReference>
<evidence type="ECO:0000259" key="2">
    <source>
        <dbReference type="SMART" id="SM00849"/>
    </source>
</evidence>
<evidence type="ECO:0000313" key="4">
    <source>
        <dbReference type="Proteomes" id="UP001595648"/>
    </source>
</evidence>
<dbReference type="CDD" id="cd07712">
    <property type="entry name" value="MBLAC2-like_MBL-fold"/>
    <property type="match status" value="1"/>
</dbReference>
<dbReference type="PANTHER" id="PTHR42951">
    <property type="entry name" value="METALLO-BETA-LACTAMASE DOMAIN-CONTAINING"/>
    <property type="match status" value="1"/>
</dbReference>
<keyword evidence="4" id="KW-1185">Reference proteome</keyword>
<dbReference type="SUPFAM" id="SSF56281">
    <property type="entry name" value="Metallo-hydrolase/oxidoreductase"/>
    <property type="match status" value="1"/>
</dbReference>
<dbReference type="RefSeq" id="WP_378979468.1">
    <property type="nucleotide sequence ID" value="NZ_JBHRVD010000001.1"/>
</dbReference>
<dbReference type="InterPro" id="IPR036866">
    <property type="entry name" value="RibonucZ/Hydroxyglut_hydro"/>
</dbReference>
<dbReference type="InterPro" id="IPR001279">
    <property type="entry name" value="Metallo-B-lactamas"/>
</dbReference>
<evidence type="ECO:0000313" key="3">
    <source>
        <dbReference type="EMBL" id="MFC3322970.1"/>
    </source>
</evidence>
<accession>A0ABV7MMR1</accession>
<name>A0ABV7MMR1_9HYPH</name>
<comment type="similarity">
    <text evidence="1">Belongs to the metallo-beta-lactamase superfamily. Class-B beta-lactamase family.</text>
</comment>
<sequence length="256" mass="28993">MGTLAVIDAPDWYETIRMSDGVTLIHEPWIKPFFRCNMWHVRGRDRDLLFDTGLGHFSLRRHVPLVSERKLTCVASHTHFDHIGCHHEFPERCVHAAEAQILADPRNEWTAAGTYATDEMFDGMPQGWDTARYRILPAPAGRLLAQGDVVDLGDRAFEVIHTPGHSPGGIALYENRTGILLSGDIIYDGPLIDDVYHSDIPDYMATLMRLRDLDVSVVHGGHFPSFGKVRYRQLVDEYLAQKRQAGCHLRQPWKAG</sequence>